<reference evidence="1 2" key="1">
    <citation type="submission" date="2020-04" db="EMBL/GenBank/DDBJ databases">
        <title>Draft Whole-Genome sequence of Marichromatium bheemlicum DSM 18632, type strain.</title>
        <authorList>
            <person name="Kyndt J.A."/>
            <person name="Meyer T.E."/>
        </authorList>
    </citation>
    <scope>NUCLEOTIDE SEQUENCE [LARGE SCALE GENOMIC DNA]</scope>
    <source>
        <strain evidence="1 2">DSM 18632</strain>
    </source>
</reference>
<evidence type="ECO:0000313" key="2">
    <source>
        <dbReference type="Proteomes" id="UP000740754"/>
    </source>
</evidence>
<accession>A0ABX1I6K0</accession>
<evidence type="ECO:0000313" key="1">
    <source>
        <dbReference type="EMBL" id="NKN32828.1"/>
    </source>
</evidence>
<proteinExistence type="predicted"/>
<dbReference type="Proteomes" id="UP000740754">
    <property type="component" value="Unassembled WGS sequence"/>
</dbReference>
<dbReference type="RefSeq" id="WP_168667755.1">
    <property type="nucleotide sequence ID" value="NZ_JAAXKX010000006.1"/>
</dbReference>
<sequence length="196" mass="21471">MSRHRACMLLWGGVASVLFALLALTLRPWWLELSALDARIASAEERLQRYRRIAAEHPQIQVELARIGTAPGVAGLYIQAPSETLAGAELQRRLQQIIAAADGRLISIQLLPVTQSDPEAPARLHVRAQIQGTTTTLFEILYRIDQARPLLFVEQLAAHSAVRPERHQIASGTPDSAGSLVLQLDVFGFVRGGQST</sequence>
<name>A0ABX1I6K0_9GAMM</name>
<protein>
    <submittedName>
        <fullName evidence="1">General secretion pathway protein GspM</fullName>
    </submittedName>
</protein>
<dbReference type="EMBL" id="JAAXKX010000006">
    <property type="protein sequence ID" value="NKN32828.1"/>
    <property type="molecule type" value="Genomic_DNA"/>
</dbReference>
<dbReference type="NCBIfam" id="NF040576">
    <property type="entry name" value="T2SS_GspM_XpsM"/>
    <property type="match status" value="1"/>
</dbReference>
<organism evidence="1 2">
    <name type="scientific">Marichromatium bheemlicum</name>
    <dbReference type="NCBI Taxonomy" id="365339"/>
    <lineage>
        <taxon>Bacteria</taxon>
        <taxon>Pseudomonadati</taxon>
        <taxon>Pseudomonadota</taxon>
        <taxon>Gammaproteobacteria</taxon>
        <taxon>Chromatiales</taxon>
        <taxon>Chromatiaceae</taxon>
        <taxon>Marichromatium</taxon>
    </lineage>
</organism>
<dbReference type="Pfam" id="PF10741">
    <property type="entry name" value="T2SSM_b"/>
    <property type="match status" value="1"/>
</dbReference>
<gene>
    <name evidence="1" type="ORF">HF203_06300</name>
</gene>
<comment type="caution">
    <text evidence="1">The sequence shown here is derived from an EMBL/GenBank/DDBJ whole genome shotgun (WGS) entry which is preliminary data.</text>
</comment>
<keyword evidence="2" id="KW-1185">Reference proteome</keyword>
<dbReference type="InterPro" id="IPR034756">
    <property type="entry name" value="T2SSM_b"/>
</dbReference>